<evidence type="ECO:0000313" key="1">
    <source>
        <dbReference type="EMBL" id="ASF43970.1"/>
    </source>
</evidence>
<evidence type="ECO:0008006" key="3">
    <source>
        <dbReference type="Google" id="ProtNLM"/>
    </source>
</evidence>
<protein>
    <recommendedName>
        <fullName evidence="3">Glycosyl hydrolase family 18</fullName>
    </recommendedName>
</protein>
<gene>
    <name evidence="1" type="ORF">CBG49_13225</name>
</gene>
<dbReference type="KEGG" id="capn:CBG49_13225"/>
<reference evidence="2" key="1">
    <citation type="submission" date="2017-06" db="EMBL/GenBank/DDBJ databases">
        <title>Complete genome sequence of Capnocytophaga sp. KCOM 1579 (=ChDC OS43) isolated from a human refractory periapical abscess lesion.</title>
        <authorList>
            <person name="Kook J.-K."/>
            <person name="Park S.-N."/>
            <person name="Lim Y.K."/>
            <person name="Roh H."/>
        </authorList>
    </citation>
    <scope>NUCLEOTIDE SEQUENCE [LARGE SCALE GENOMIC DNA]</scope>
    <source>
        <strain evidence="2">ChDC OS43</strain>
    </source>
</reference>
<evidence type="ECO:0000313" key="2">
    <source>
        <dbReference type="Proteomes" id="UP000197007"/>
    </source>
</evidence>
<dbReference type="AlphaFoldDB" id="A0A1Z4BRR8"/>
<dbReference type="Proteomes" id="UP000197007">
    <property type="component" value="Chromosome"/>
</dbReference>
<organism evidence="1 2">
    <name type="scientific">Capnocytophaga endodontalis</name>
    <dbReference type="NCBI Taxonomy" id="2708117"/>
    <lineage>
        <taxon>Bacteria</taxon>
        <taxon>Pseudomonadati</taxon>
        <taxon>Bacteroidota</taxon>
        <taxon>Flavobacteriia</taxon>
        <taxon>Flavobacteriales</taxon>
        <taxon>Flavobacteriaceae</taxon>
        <taxon>Capnocytophaga</taxon>
    </lineage>
</organism>
<sequence length="298" mass="33369">MKKLIFIASLLAVACNDIEPIDIDTPKREINTQALTQYKADLNKRPITMGMLYNWGKEAGAILMNTPDSLDVIVVKNNYNAIDEILQNDLRDVQQKKATKVLLGIDFSAATTTDTTKLTKQANDALAIAKANGFNGVSVEFPQESSDYFSQAAFDAVLSAIVANKGNLLFAVENMYGEYGLTSEEKPIDKANWVIFRKKDNELLRSFTDQAEKWKPLRYLPSTDFSEEGLADGFSDTTNFNPDGKDGRYPRTVDIVNWKASNRAGVALYHIEKDYYNLSGKTTFKTLRGIIHKVQQQK</sequence>
<name>A0A1Z4BRR8_9FLAO</name>
<dbReference type="RefSeq" id="WP_088594838.1">
    <property type="nucleotide sequence ID" value="NZ_CP022022.1"/>
</dbReference>
<keyword evidence="2" id="KW-1185">Reference proteome</keyword>
<accession>A0A1Z4BRR8</accession>
<dbReference type="EMBL" id="CP022022">
    <property type="protein sequence ID" value="ASF43970.1"/>
    <property type="molecule type" value="Genomic_DNA"/>
</dbReference>
<dbReference type="PROSITE" id="PS51257">
    <property type="entry name" value="PROKAR_LIPOPROTEIN"/>
    <property type="match status" value="1"/>
</dbReference>
<proteinExistence type="predicted"/>